<dbReference type="GO" id="GO:0005975">
    <property type="term" value="P:carbohydrate metabolic process"/>
    <property type="evidence" value="ECO:0007669"/>
    <property type="project" value="InterPro"/>
</dbReference>
<accession>A0AAV9EY41</accession>
<dbReference type="PANTHER" id="PTHR10353:SF29">
    <property type="entry name" value="BETA-GLUCOSIDASE 11"/>
    <property type="match status" value="1"/>
</dbReference>
<evidence type="ECO:0000256" key="5">
    <source>
        <dbReference type="RuleBase" id="RU003690"/>
    </source>
</evidence>
<reference evidence="7" key="1">
    <citation type="journal article" date="2023" name="Nat. Commun.">
        <title>Diploid and tetraploid genomes of Acorus and the evolution of monocots.</title>
        <authorList>
            <person name="Ma L."/>
            <person name="Liu K.W."/>
            <person name="Li Z."/>
            <person name="Hsiao Y.Y."/>
            <person name="Qi Y."/>
            <person name="Fu T."/>
            <person name="Tang G.D."/>
            <person name="Zhang D."/>
            <person name="Sun W.H."/>
            <person name="Liu D.K."/>
            <person name="Li Y."/>
            <person name="Chen G.Z."/>
            <person name="Liu X.D."/>
            <person name="Liao X.Y."/>
            <person name="Jiang Y.T."/>
            <person name="Yu X."/>
            <person name="Hao Y."/>
            <person name="Huang J."/>
            <person name="Zhao X.W."/>
            <person name="Ke S."/>
            <person name="Chen Y.Y."/>
            <person name="Wu W.L."/>
            <person name="Hsu J.L."/>
            <person name="Lin Y.F."/>
            <person name="Huang M.D."/>
            <person name="Li C.Y."/>
            <person name="Huang L."/>
            <person name="Wang Z.W."/>
            <person name="Zhao X."/>
            <person name="Zhong W.Y."/>
            <person name="Peng D.H."/>
            <person name="Ahmad S."/>
            <person name="Lan S."/>
            <person name="Zhang J.S."/>
            <person name="Tsai W.C."/>
            <person name="Van de Peer Y."/>
            <person name="Liu Z.J."/>
        </authorList>
    </citation>
    <scope>NUCLEOTIDE SEQUENCE</scope>
    <source>
        <strain evidence="7">CP</strain>
    </source>
</reference>
<evidence type="ECO:0000313" key="8">
    <source>
        <dbReference type="Proteomes" id="UP001180020"/>
    </source>
</evidence>
<dbReference type="GO" id="GO:0008422">
    <property type="term" value="F:beta-glucosidase activity"/>
    <property type="evidence" value="ECO:0007669"/>
    <property type="project" value="TreeGrafter"/>
</dbReference>
<dbReference type="InterPro" id="IPR033132">
    <property type="entry name" value="GH_1_N_CS"/>
</dbReference>
<gene>
    <name evidence="7" type="primary">BGLU22</name>
    <name evidence="7" type="ORF">QJS10_CPB04g00846</name>
</gene>
<dbReference type="PANTHER" id="PTHR10353">
    <property type="entry name" value="GLYCOSYL HYDROLASE"/>
    <property type="match status" value="1"/>
</dbReference>
<dbReference type="PRINTS" id="PR00131">
    <property type="entry name" value="GLHYDRLASE1"/>
</dbReference>
<evidence type="ECO:0000256" key="4">
    <source>
        <dbReference type="ARBA" id="ARBA00023180"/>
    </source>
</evidence>
<sequence length="516" mass="59508">MWLLLLLLLLLAPQQLGFGLGLAHNLISNKEYCKDDFPSGFVFGAATSAYQYEGAVDVDGRSPSIWDTFTHAGYMSDKSTGDVTAGGYYKYKEDVKHMSDMGLEAYRFSISWSRLIPNGRGEINPKGLEYYNNVIDELIEYGIQPHVTLLHQDLPQIIEDEYSGWLSPKIVEDFTAYADVCFREFGDRVRHWITFNEPNVECIPSYDLGSHPPQRCSYPFGLANCSAGNSTIEPYIAVHHFLLAHTEIASLYKRKYQVKQHGWIGVDIYSMWMSPLTNSTADIIATQRALDFQIGWVINPLVFGDYPKIMKERAGSRIPSFTNLQSEQLIESFDFIGINYYTSVYVTDDINPSETALRDYYKDMSVKMAVSRNETPTSEFNPYMFPDDPVGMLKMLKYLKDHYNNPPVFVYENGRSMPYNKDLNDTERVHFFRGYIGAVLDATRYGSNIRGYFVWSFVDVFEYLYGYQWVLGLYHVNFEDKDLKRTPKLSAHWYSNFLKGRGKEYWIERATLHEAL</sequence>
<evidence type="ECO:0000313" key="7">
    <source>
        <dbReference type="EMBL" id="KAK1318476.1"/>
    </source>
</evidence>
<dbReference type="InterPro" id="IPR001360">
    <property type="entry name" value="Glyco_hydro_1"/>
</dbReference>
<protein>
    <submittedName>
        <fullName evidence="7">Beta-glucosidase 22</fullName>
    </submittedName>
</protein>
<feature type="chain" id="PRO_5043720685" evidence="6">
    <location>
        <begin position="18"/>
        <end position="516"/>
    </location>
</feature>
<dbReference type="Pfam" id="PF00232">
    <property type="entry name" value="Glyco_hydro_1"/>
    <property type="match status" value="1"/>
</dbReference>
<evidence type="ECO:0000256" key="6">
    <source>
        <dbReference type="SAM" id="SignalP"/>
    </source>
</evidence>
<evidence type="ECO:0000256" key="2">
    <source>
        <dbReference type="ARBA" id="ARBA00022729"/>
    </source>
</evidence>
<dbReference type="Gene3D" id="3.20.20.80">
    <property type="entry name" value="Glycosidases"/>
    <property type="match status" value="1"/>
</dbReference>
<dbReference type="InterPro" id="IPR017853">
    <property type="entry name" value="GH"/>
</dbReference>
<keyword evidence="2 6" id="KW-0732">Signal</keyword>
<proteinExistence type="inferred from homology"/>
<dbReference type="SUPFAM" id="SSF51445">
    <property type="entry name" value="(Trans)glycosidases"/>
    <property type="match status" value="1"/>
</dbReference>
<comment type="similarity">
    <text evidence="1 5">Belongs to the glycosyl hydrolase 1 family.</text>
</comment>
<name>A0AAV9EY41_ACOCL</name>
<dbReference type="FunFam" id="3.20.20.80:FF:000069">
    <property type="entry name" value="Beta-glucosidase 1"/>
    <property type="match status" value="1"/>
</dbReference>
<dbReference type="PROSITE" id="PS00653">
    <property type="entry name" value="GLYCOSYL_HYDROL_F1_2"/>
    <property type="match status" value="1"/>
</dbReference>
<keyword evidence="3" id="KW-0378">Hydrolase</keyword>
<dbReference type="Proteomes" id="UP001180020">
    <property type="component" value="Unassembled WGS sequence"/>
</dbReference>
<evidence type="ECO:0000256" key="1">
    <source>
        <dbReference type="ARBA" id="ARBA00010838"/>
    </source>
</evidence>
<feature type="signal peptide" evidence="6">
    <location>
        <begin position="1"/>
        <end position="17"/>
    </location>
</feature>
<comment type="caution">
    <text evidence="7">The sequence shown here is derived from an EMBL/GenBank/DDBJ whole genome shotgun (WGS) entry which is preliminary data.</text>
</comment>
<dbReference type="EMBL" id="JAUJYO010000004">
    <property type="protein sequence ID" value="KAK1318476.1"/>
    <property type="molecule type" value="Genomic_DNA"/>
</dbReference>
<dbReference type="AlphaFoldDB" id="A0AAV9EY41"/>
<organism evidence="7 8">
    <name type="scientific">Acorus calamus</name>
    <name type="common">Sweet flag</name>
    <dbReference type="NCBI Taxonomy" id="4465"/>
    <lineage>
        <taxon>Eukaryota</taxon>
        <taxon>Viridiplantae</taxon>
        <taxon>Streptophyta</taxon>
        <taxon>Embryophyta</taxon>
        <taxon>Tracheophyta</taxon>
        <taxon>Spermatophyta</taxon>
        <taxon>Magnoliopsida</taxon>
        <taxon>Liliopsida</taxon>
        <taxon>Acoraceae</taxon>
        <taxon>Acorus</taxon>
    </lineage>
</organism>
<keyword evidence="4" id="KW-0325">Glycoprotein</keyword>
<keyword evidence="8" id="KW-1185">Reference proteome</keyword>
<evidence type="ECO:0000256" key="3">
    <source>
        <dbReference type="ARBA" id="ARBA00022801"/>
    </source>
</evidence>
<reference evidence="7" key="2">
    <citation type="submission" date="2023-06" db="EMBL/GenBank/DDBJ databases">
        <authorList>
            <person name="Ma L."/>
            <person name="Liu K.-W."/>
            <person name="Li Z."/>
            <person name="Hsiao Y.-Y."/>
            <person name="Qi Y."/>
            <person name="Fu T."/>
            <person name="Tang G."/>
            <person name="Zhang D."/>
            <person name="Sun W.-H."/>
            <person name="Liu D.-K."/>
            <person name="Li Y."/>
            <person name="Chen G.-Z."/>
            <person name="Liu X.-D."/>
            <person name="Liao X.-Y."/>
            <person name="Jiang Y.-T."/>
            <person name="Yu X."/>
            <person name="Hao Y."/>
            <person name="Huang J."/>
            <person name="Zhao X.-W."/>
            <person name="Ke S."/>
            <person name="Chen Y.-Y."/>
            <person name="Wu W.-L."/>
            <person name="Hsu J.-L."/>
            <person name="Lin Y.-F."/>
            <person name="Huang M.-D."/>
            <person name="Li C.-Y."/>
            <person name="Huang L."/>
            <person name="Wang Z.-W."/>
            <person name="Zhao X."/>
            <person name="Zhong W.-Y."/>
            <person name="Peng D.-H."/>
            <person name="Ahmad S."/>
            <person name="Lan S."/>
            <person name="Zhang J.-S."/>
            <person name="Tsai W.-C."/>
            <person name="Van De Peer Y."/>
            <person name="Liu Z.-J."/>
        </authorList>
    </citation>
    <scope>NUCLEOTIDE SEQUENCE</scope>
    <source>
        <strain evidence="7">CP</strain>
        <tissue evidence="7">Leaves</tissue>
    </source>
</reference>